<dbReference type="InterPro" id="IPR027417">
    <property type="entry name" value="P-loop_NTPase"/>
</dbReference>
<gene>
    <name evidence="1" type="ORF">J4035_14000</name>
</gene>
<protein>
    <submittedName>
        <fullName evidence="1">AAA family ATPase</fullName>
    </submittedName>
</protein>
<organism evidence="1 2">
    <name type="scientific">Cellulomonas fengjieae</name>
    <dbReference type="NCBI Taxonomy" id="2819978"/>
    <lineage>
        <taxon>Bacteria</taxon>
        <taxon>Bacillati</taxon>
        <taxon>Actinomycetota</taxon>
        <taxon>Actinomycetes</taxon>
        <taxon>Micrococcales</taxon>
        <taxon>Cellulomonadaceae</taxon>
        <taxon>Cellulomonas</taxon>
    </lineage>
</organism>
<sequence>MNEAGGESLAVVVTGPQGSGKSTLAALLAPRLGAALLDLDTATADLTAVIGDLLGVEDLDDPVLALATRDARYAAIIAVAEENLRLGLSVVLVAPFTAERRDPTAWAALAARLEAAGGRPSLVWLEIDAVAVVERIRRRRAGRDAPRLAREGGVSGLDLAAPRVPHIRADAGQAPEALVGPVLERVLGGSVRGDVPSVS</sequence>
<evidence type="ECO:0000313" key="2">
    <source>
        <dbReference type="Proteomes" id="UP000678317"/>
    </source>
</evidence>
<name>A0ABS3SJ24_9CELL</name>
<proteinExistence type="predicted"/>
<accession>A0ABS3SJ24</accession>
<dbReference type="Proteomes" id="UP000678317">
    <property type="component" value="Unassembled WGS sequence"/>
</dbReference>
<comment type="caution">
    <text evidence="1">The sequence shown here is derived from an EMBL/GenBank/DDBJ whole genome shotgun (WGS) entry which is preliminary data.</text>
</comment>
<dbReference type="Gene3D" id="3.40.50.300">
    <property type="entry name" value="P-loop containing nucleotide triphosphate hydrolases"/>
    <property type="match status" value="1"/>
</dbReference>
<evidence type="ECO:0000313" key="1">
    <source>
        <dbReference type="EMBL" id="MBO3085753.1"/>
    </source>
</evidence>
<reference evidence="1 2" key="1">
    <citation type="submission" date="2021-03" db="EMBL/GenBank/DDBJ databases">
        <title>novel species in genus Cellulomonas.</title>
        <authorList>
            <person name="Zhang G."/>
        </authorList>
    </citation>
    <scope>NUCLEOTIDE SEQUENCE [LARGE SCALE GENOMIC DNA]</scope>
    <source>
        <strain evidence="2">zg-ZUI188</strain>
    </source>
</reference>
<dbReference type="Pfam" id="PF13671">
    <property type="entry name" value="AAA_33"/>
    <property type="match status" value="1"/>
</dbReference>
<dbReference type="RefSeq" id="WP_208290021.1">
    <property type="nucleotide sequence ID" value="NZ_CP074404.1"/>
</dbReference>
<keyword evidence="2" id="KW-1185">Reference proteome</keyword>
<dbReference type="PANTHER" id="PTHR37807">
    <property type="entry name" value="OS07G0160300 PROTEIN"/>
    <property type="match status" value="1"/>
</dbReference>
<dbReference type="PANTHER" id="PTHR37807:SF3">
    <property type="entry name" value="OS07G0160300 PROTEIN"/>
    <property type="match status" value="1"/>
</dbReference>
<dbReference type="EMBL" id="JAGFBM010000008">
    <property type="protein sequence ID" value="MBO3085753.1"/>
    <property type="molecule type" value="Genomic_DNA"/>
</dbReference>
<dbReference type="SUPFAM" id="SSF52540">
    <property type="entry name" value="P-loop containing nucleoside triphosphate hydrolases"/>
    <property type="match status" value="1"/>
</dbReference>